<protein>
    <submittedName>
        <fullName evidence="1">Putative secreted protein</fullName>
    </submittedName>
</protein>
<reference evidence="1" key="1">
    <citation type="journal article" date="2020" name="BMC">
        <title>Leishmania infection induces a limited differential gene expression in the sand fly midgut.</title>
        <authorList>
            <person name="Coutinho-Abreu I.V."/>
            <person name="Serafim T.D."/>
            <person name="Meneses C."/>
            <person name="Kamhawi S."/>
            <person name="Oliveira F."/>
            <person name="Valenzuela J.G."/>
        </authorList>
    </citation>
    <scope>NUCLEOTIDE SEQUENCE</scope>
    <source>
        <strain evidence="1">Jacobina</strain>
        <tissue evidence="1">Midgut</tissue>
    </source>
</reference>
<evidence type="ECO:0000313" key="1">
    <source>
        <dbReference type="EMBL" id="MBC1173220.1"/>
    </source>
</evidence>
<organism evidence="1">
    <name type="scientific">Lutzomyia longipalpis</name>
    <name type="common">Sand fly</name>
    <dbReference type="NCBI Taxonomy" id="7200"/>
    <lineage>
        <taxon>Eukaryota</taxon>
        <taxon>Metazoa</taxon>
        <taxon>Ecdysozoa</taxon>
        <taxon>Arthropoda</taxon>
        <taxon>Hexapoda</taxon>
        <taxon>Insecta</taxon>
        <taxon>Pterygota</taxon>
        <taxon>Neoptera</taxon>
        <taxon>Endopterygota</taxon>
        <taxon>Diptera</taxon>
        <taxon>Nematocera</taxon>
        <taxon>Psychodoidea</taxon>
        <taxon>Psychodidae</taxon>
        <taxon>Lutzomyia</taxon>
        <taxon>Lutzomyia</taxon>
    </lineage>
</organism>
<proteinExistence type="predicted"/>
<accession>A0A7G3AKX4</accession>
<dbReference type="AlphaFoldDB" id="A0A7G3AKX4"/>
<sequence length="85" mass="9067">MRRLILFKSSLKCVIADLSISISSSVHLLDAIVSPVGSCIVNSPSLLKAEPAAVKISPTFVAEFISDCNLFAGKSKFTNNTVIKL</sequence>
<name>A0A7G3AKX4_LUTLO</name>
<dbReference type="EMBL" id="GITU01004517">
    <property type="protein sequence ID" value="MBC1173220.1"/>
    <property type="molecule type" value="Transcribed_RNA"/>
</dbReference>